<evidence type="ECO:0000313" key="2">
    <source>
        <dbReference type="Proteomes" id="UP000447434"/>
    </source>
</evidence>
<accession>A0A6A4NPC5</accession>
<comment type="caution">
    <text evidence="1">The sequence shown here is derived from an EMBL/GenBank/DDBJ whole genome shotgun (WGS) entry which is preliminary data.</text>
</comment>
<evidence type="ECO:0000313" key="1">
    <source>
        <dbReference type="EMBL" id="KAE9588467.1"/>
    </source>
</evidence>
<keyword evidence="2" id="KW-1185">Reference proteome</keyword>
<proteinExistence type="predicted"/>
<reference evidence="2" key="1">
    <citation type="journal article" date="2020" name="Nat. Commun.">
        <title>Genome sequence of the cluster root forming white lupin.</title>
        <authorList>
            <person name="Hufnagel B."/>
            <person name="Marques A."/>
            <person name="Soriano A."/>
            <person name="Marques L."/>
            <person name="Divol F."/>
            <person name="Doumas P."/>
            <person name="Sallet E."/>
            <person name="Mancinotti D."/>
            <person name="Carrere S."/>
            <person name="Marande W."/>
            <person name="Arribat S."/>
            <person name="Keller J."/>
            <person name="Huneau C."/>
            <person name="Blein T."/>
            <person name="Aime D."/>
            <person name="Laguerre M."/>
            <person name="Taylor J."/>
            <person name="Schubert V."/>
            <person name="Nelson M."/>
            <person name="Geu-Flores F."/>
            <person name="Crespi M."/>
            <person name="Gallardo-Guerrero K."/>
            <person name="Delaux P.-M."/>
            <person name="Salse J."/>
            <person name="Berges H."/>
            <person name="Guyot R."/>
            <person name="Gouzy J."/>
            <person name="Peret B."/>
        </authorList>
    </citation>
    <scope>NUCLEOTIDE SEQUENCE [LARGE SCALE GENOMIC DNA]</scope>
    <source>
        <strain evidence="2">cv. Amiga</strain>
    </source>
</reference>
<gene>
    <name evidence="1" type="ORF">Lalb_Chr22g0355631</name>
</gene>
<name>A0A6A4NPC5_LUPAL</name>
<sequence>MSAPLQVTPISYYQPTKPTEAVVDDENLDRHRQLESIFRSVVINAISALNFPPPSVEKNTSQEVLEDVPKTIGEPNEHDSTVVIPCPVVDINVSKSTNVAATQDPGKARLKRSIMIAKENLIFEVPTPSLVDQIDMDKLPSVDEENNLIVAPMRRFSYRERLTGWTVELRQREKNDKREKVKIISFEDKKLNKRR</sequence>
<protein>
    <submittedName>
        <fullName evidence="1">Uncharacterized protein</fullName>
    </submittedName>
</protein>
<dbReference type="AlphaFoldDB" id="A0A6A4NPC5"/>
<dbReference type="EMBL" id="WOCE01000022">
    <property type="protein sequence ID" value="KAE9588467.1"/>
    <property type="molecule type" value="Genomic_DNA"/>
</dbReference>
<dbReference type="Proteomes" id="UP000447434">
    <property type="component" value="Chromosome 22"/>
</dbReference>
<organism evidence="1 2">
    <name type="scientific">Lupinus albus</name>
    <name type="common">White lupine</name>
    <name type="synonym">Lupinus termis</name>
    <dbReference type="NCBI Taxonomy" id="3870"/>
    <lineage>
        <taxon>Eukaryota</taxon>
        <taxon>Viridiplantae</taxon>
        <taxon>Streptophyta</taxon>
        <taxon>Embryophyta</taxon>
        <taxon>Tracheophyta</taxon>
        <taxon>Spermatophyta</taxon>
        <taxon>Magnoliopsida</taxon>
        <taxon>eudicotyledons</taxon>
        <taxon>Gunneridae</taxon>
        <taxon>Pentapetalae</taxon>
        <taxon>rosids</taxon>
        <taxon>fabids</taxon>
        <taxon>Fabales</taxon>
        <taxon>Fabaceae</taxon>
        <taxon>Papilionoideae</taxon>
        <taxon>50 kb inversion clade</taxon>
        <taxon>genistoids sensu lato</taxon>
        <taxon>core genistoids</taxon>
        <taxon>Genisteae</taxon>
        <taxon>Lupinus</taxon>
    </lineage>
</organism>